<sequence length="374" mass="40317">MERRKFFREALLLSATVAVECTTVGLNTLFKAAASKGLSYYVFVAYSYPLATLALLPLPLIFRNTTTVVPSFKFSILSRIILLSFIGVLSQIFGYTGIACSSPTLSSAISNLTPAFTFTLAVLFRMEKLALRTISTQAKIIGTMVSISGALVVVLYKGPTIFLSTSPSSTHSTNSLHWLMGSPSVSNWVTGGFLLTAQCFLLSIWSILLTQIINIYPAELLVAFLYNLFAAVIAVPLCLFAEQDLSLWRLKPDIALVSIVYSAFLGPSFNTIIHTWGLRLKGPVYIAIFKPLSVVIAAITGIIFLGDTLHLGSVIGAVVICVGFYAVLWGKANEEVANDDSGFASLGVRASSDSTTPLLLSVKVEDTEIINGSR</sequence>
<reference evidence="2" key="1">
    <citation type="journal article" date="2023" name="Hortic. Res.">
        <title>A chromosome-level phased genome enabling allele-level studies in sweet orange: a case study on citrus Huanglongbing tolerance.</title>
        <authorList>
            <person name="Wu B."/>
            <person name="Yu Q."/>
            <person name="Deng Z."/>
            <person name="Duan Y."/>
            <person name="Luo F."/>
            <person name="Gmitter F. Jr."/>
        </authorList>
    </citation>
    <scope>NUCLEOTIDE SEQUENCE [LARGE SCALE GENOMIC DNA]</scope>
    <source>
        <strain evidence="2">cv. Valencia</strain>
    </source>
</reference>
<gene>
    <name evidence="1" type="ORF">KPL71_003438</name>
</gene>
<proteinExistence type="predicted"/>
<accession>A0ACB8MYT1</accession>
<evidence type="ECO:0000313" key="1">
    <source>
        <dbReference type="EMBL" id="KAH9790550.1"/>
    </source>
</evidence>
<name>A0ACB8MYT1_CITSI</name>
<keyword evidence="2" id="KW-1185">Reference proteome</keyword>
<dbReference type="Proteomes" id="UP000829398">
    <property type="component" value="Chromosome 2"/>
</dbReference>
<comment type="caution">
    <text evidence="1">The sequence shown here is derived from an EMBL/GenBank/DDBJ whole genome shotgun (WGS) entry which is preliminary data.</text>
</comment>
<evidence type="ECO:0000313" key="2">
    <source>
        <dbReference type="Proteomes" id="UP000829398"/>
    </source>
</evidence>
<organism evidence="1 2">
    <name type="scientific">Citrus sinensis</name>
    <name type="common">Sweet orange</name>
    <name type="synonym">Citrus aurantium var. sinensis</name>
    <dbReference type="NCBI Taxonomy" id="2711"/>
    <lineage>
        <taxon>Eukaryota</taxon>
        <taxon>Viridiplantae</taxon>
        <taxon>Streptophyta</taxon>
        <taxon>Embryophyta</taxon>
        <taxon>Tracheophyta</taxon>
        <taxon>Spermatophyta</taxon>
        <taxon>Magnoliopsida</taxon>
        <taxon>eudicotyledons</taxon>
        <taxon>Gunneridae</taxon>
        <taxon>Pentapetalae</taxon>
        <taxon>rosids</taxon>
        <taxon>malvids</taxon>
        <taxon>Sapindales</taxon>
        <taxon>Rutaceae</taxon>
        <taxon>Aurantioideae</taxon>
        <taxon>Citrus</taxon>
    </lineage>
</organism>
<protein>
    <submittedName>
        <fullName evidence="1">WAT1-related protein</fullName>
    </submittedName>
</protein>
<dbReference type="EMBL" id="CM039171">
    <property type="protein sequence ID" value="KAH9790550.1"/>
    <property type="molecule type" value="Genomic_DNA"/>
</dbReference>